<evidence type="ECO:0008006" key="4">
    <source>
        <dbReference type="Google" id="ProtNLM"/>
    </source>
</evidence>
<dbReference type="GO" id="GO:0090324">
    <property type="term" value="P:negative regulation of oxidative phosphorylation"/>
    <property type="evidence" value="ECO:0007669"/>
    <property type="project" value="InterPro"/>
</dbReference>
<dbReference type="OMA" id="MNRFHKY"/>
<dbReference type="GO" id="GO:1901856">
    <property type="term" value="P:negative regulation of cellular respiration"/>
    <property type="evidence" value="ECO:0000318"/>
    <property type="project" value="GO_Central"/>
</dbReference>
<comment type="similarity">
    <text evidence="1">Belongs to the complex I LYR family.</text>
</comment>
<dbReference type="InParanoid" id="F0ZY70"/>
<dbReference type="STRING" id="5786.F0ZY70"/>
<dbReference type="AlphaFoldDB" id="F0ZY70"/>
<dbReference type="RefSeq" id="XP_003292365.1">
    <property type="nucleotide sequence ID" value="XM_003292317.1"/>
</dbReference>
<evidence type="ECO:0000313" key="2">
    <source>
        <dbReference type="EMBL" id="EGC31116.1"/>
    </source>
</evidence>
<dbReference type="OrthoDB" id="10258445at2759"/>
<dbReference type="Proteomes" id="UP000001064">
    <property type="component" value="Unassembled WGS sequence"/>
</dbReference>
<dbReference type="EMBL" id="GL871276">
    <property type="protein sequence ID" value="EGC31116.1"/>
    <property type="molecule type" value="Genomic_DNA"/>
</dbReference>
<accession>F0ZY70</accession>
<protein>
    <recommendedName>
        <fullName evidence="4">LYR motif-containing protein 5</fullName>
    </recommendedName>
</protein>
<sequence length="141" mass="16844">MNITIRNLAYIKYQPHSIPKNFSCHYSTEPIQGTKSDDIKLKNRIIVKDLYKQLLFLGRIGFLGADYIRERAKPQFMKNANLTDQDEINKCIDRTKYVIKEIEAMNRFHKYRSLKKSYDPEFQDIRDDFLNLNYNKNSNNK</sequence>
<dbReference type="VEuPathDB" id="AmoebaDB:DICPUDRAFT_157074"/>
<proteinExistence type="inferred from homology"/>
<keyword evidence="3" id="KW-1185">Reference proteome</keyword>
<evidence type="ECO:0000256" key="1">
    <source>
        <dbReference type="ARBA" id="ARBA00009508"/>
    </source>
</evidence>
<evidence type="ECO:0000313" key="3">
    <source>
        <dbReference type="Proteomes" id="UP000001064"/>
    </source>
</evidence>
<dbReference type="Pfam" id="PF13233">
    <property type="entry name" value="Complex1_LYR_2"/>
    <property type="match status" value="1"/>
</dbReference>
<organism evidence="2 3">
    <name type="scientific">Dictyostelium purpureum</name>
    <name type="common">Slime mold</name>
    <dbReference type="NCBI Taxonomy" id="5786"/>
    <lineage>
        <taxon>Eukaryota</taxon>
        <taxon>Amoebozoa</taxon>
        <taxon>Evosea</taxon>
        <taxon>Eumycetozoa</taxon>
        <taxon>Dictyostelia</taxon>
        <taxon>Dictyosteliales</taxon>
        <taxon>Dictyosteliaceae</taxon>
        <taxon>Dictyostelium</taxon>
    </lineage>
</organism>
<dbReference type="PANTHER" id="PTHR21024">
    <property type="entry name" value="GROWTH HORMONE-INDUCIBLE SOLUBLE PROTEIN-RELATED"/>
    <property type="match status" value="1"/>
</dbReference>
<dbReference type="InterPro" id="IPR052000">
    <property type="entry name" value="ETFRF1"/>
</dbReference>
<dbReference type="CDD" id="cd20265">
    <property type="entry name" value="Complex1_LYR_ETFRF1_LYRM5"/>
    <property type="match status" value="1"/>
</dbReference>
<dbReference type="GO" id="GO:0005739">
    <property type="term" value="C:mitochondrion"/>
    <property type="evidence" value="ECO:0000318"/>
    <property type="project" value="GO_Central"/>
</dbReference>
<name>F0ZY70_DICPU</name>
<dbReference type="eggNOG" id="ENOG502RI3F">
    <property type="taxonomic scope" value="Eukaryota"/>
</dbReference>
<dbReference type="InterPro" id="IPR045296">
    <property type="entry name" value="Complex1_LYR_ETFRF1_LYRM5"/>
</dbReference>
<dbReference type="GeneID" id="10508013"/>
<dbReference type="KEGG" id="dpp:DICPUDRAFT_157074"/>
<dbReference type="PANTHER" id="PTHR21024:SF0">
    <property type="entry name" value="ELECTRON TRANSFER FLAVOPROTEIN REGULATORY FACTOR 1"/>
    <property type="match status" value="1"/>
</dbReference>
<reference evidence="3" key="1">
    <citation type="journal article" date="2011" name="Genome Biol.">
        <title>Comparative genomics of the social amoebae Dictyostelium discoideum and Dictyostelium purpureum.</title>
        <authorList>
            <consortium name="US DOE Joint Genome Institute (JGI-PGF)"/>
            <person name="Sucgang R."/>
            <person name="Kuo A."/>
            <person name="Tian X."/>
            <person name="Salerno W."/>
            <person name="Parikh A."/>
            <person name="Feasley C.L."/>
            <person name="Dalin E."/>
            <person name="Tu H."/>
            <person name="Huang E."/>
            <person name="Barry K."/>
            <person name="Lindquist E."/>
            <person name="Shapiro H."/>
            <person name="Bruce D."/>
            <person name="Schmutz J."/>
            <person name="Salamov A."/>
            <person name="Fey P."/>
            <person name="Gaudet P."/>
            <person name="Anjard C."/>
            <person name="Babu M.M."/>
            <person name="Basu S."/>
            <person name="Bushmanova Y."/>
            <person name="van der Wel H."/>
            <person name="Katoh-Kurasawa M."/>
            <person name="Dinh C."/>
            <person name="Coutinho P.M."/>
            <person name="Saito T."/>
            <person name="Elias M."/>
            <person name="Schaap P."/>
            <person name="Kay R.R."/>
            <person name="Henrissat B."/>
            <person name="Eichinger L."/>
            <person name="Rivero F."/>
            <person name="Putnam N.H."/>
            <person name="West C.M."/>
            <person name="Loomis W.F."/>
            <person name="Chisholm R.L."/>
            <person name="Shaulsky G."/>
            <person name="Strassmann J.E."/>
            <person name="Queller D.C."/>
            <person name="Kuspa A."/>
            <person name="Grigoriev I.V."/>
        </authorList>
    </citation>
    <scope>NUCLEOTIDE SEQUENCE [LARGE SCALE GENOMIC DNA]</scope>
    <source>
        <strain evidence="3">QSDP1</strain>
    </source>
</reference>
<gene>
    <name evidence="2" type="ORF">DICPUDRAFT_157074</name>
</gene>